<evidence type="ECO:0000313" key="2">
    <source>
        <dbReference type="EMBL" id="EMZ17328.1"/>
    </source>
</evidence>
<dbReference type="eggNOG" id="ENOG5033EP9">
    <property type="taxonomic scope" value="Bacteria"/>
</dbReference>
<dbReference type="PATRIC" id="fig|1235802.3.peg.6381"/>
<name>N1ZT82_9FIRM</name>
<dbReference type="Proteomes" id="UP000012589">
    <property type="component" value="Unassembled WGS sequence"/>
</dbReference>
<dbReference type="AlphaFoldDB" id="N1ZT82"/>
<keyword evidence="1" id="KW-0812">Transmembrane</keyword>
<organism evidence="2 3">
    <name type="scientific">Eubacterium plexicaudatum ASF492</name>
    <dbReference type="NCBI Taxonomy" id="1235802"/>
    <lineage>
        <taxon>Bacteria</taxon>
        <taxon>Bacillati</taxon>
        <taxon>Bacillota</taxon>
        <taxon>Clostridia</taxon>
        <taxon>Eubacteriales</taxon>
        <taxon>Eubacteriaceae</taxon>
        <taxon>Eubacterium</taxon>
    </lineage>
</organism>
<feature type="transmembrane region" description="Helical" evidence="1">
    <location>
        <begin position="6"/>
        <end position="26"/>
    </location>
</feature>
<protein>
    <submittedName>
        <fullName evidence="2">Uncharacterized protein</fullName>
    </submittedName>
</protein>
<dbReference type="EMBL" id="AQFT01000211">
    <property type="protein sequence ID" value="EMZ17328.1"/>
    <property type="molecule type" value="Genomic_DNA"/>
</dbReference>
<reference evidence="2 3" key="1">
    <citation type="journal article" date="2014" name="Genome Announc.">
        <title>Draft genome sequences of the altered schaedler flora, a defined bacterial community from gnotobiotic mice.</title>
        <authorList>
            <person name="Wannemuehler M.J."/>
            <person name="Overstreet A.M."/>
            <person name="Ward D.V."/>
            <person name="Phillips G.J."/>
        </authorList>
    </citation>
    <scope>NUCLEOTIDE SEQUENCE [LARGE SCALE GENOMIC DNA]</scope>
    <source>
        <strain evidence="2 3">ASF492</strain>
    </source>
</reference>
<gene>
    <name evidence="2" type="ORF">C823_06042</name>
</gene>
<comment type="caution">
    <text evidence="2">The sequence shown here is derived from an EMBL/GenBank/DDBJ whole genome shotgun (WGS) entry which is preliminary data.</text>
</comment>
<keyword evidence="1" id="KW-1133">Transmembrane helix</keyword>
<dbReference type="HOGENOM" id="CLU_215869_0_0_9"/>
<dbReference type="STRING" id="1235802.C823_06042"/>
<keyword evidence="1" id="KW-0472">Membrane</keyword>
<proteinExistence type="predicted"/>
<evidence type="ECO:0000256" key="1">
    <source>
        <dbReference type="SAM" id="Phobius"/>
    </source>
</evidence>
<sequence length="51" mass="6222">MTLLGLELYWWLVIAIILVISIPFKIKFMKWWGKRQQEKKNSQRGKWGDDE</sequence>
<accession>N1ZT82</accession>
<evidence type="ECO:0000313" key="3">
    <source>
        <dbReference type="Proteomes" id="UP000012589"/>
    </source>
</evidence>
<keyword evidence="3" id="KW-1185">Reference proteome</keyword>